<accession>A0A919IVQ1</accession>
<proteinExistence type="predicted"/>
<evidence type="ECO:0000313" key="3">
    <source>
        <dbReference type="Proteomes" id="UP000598174"/>
    </source>
</evidence>
<dbReference type="EMBL" id="BOMM01000002">
    <property type="protein sequence ID" value="GIE08692.1"/>
    <property type="molecule type" value="Genomic_DNA"/>
</dbReference>
<feature type="domain" description="Transposase IS701-like DDE" evidence="1">
    <location>
        <begin position="2"/>
        <end position="61"/>
    </location>
</feature>
<comment type="caution">
    <text evidence="2">The sequence shown here is derived from an EMBL/GenBank/DDBJ whole genome shotgun (WGS) entry which is preliminary data.</text>
</comment>
<organism evidence="2 3">
    <name type="scientific">Paractinoplanes ferrugineus</name>
    <dbReference type="NCBI Taxonomy" id="113564"/>
    <lineage>
        <taxon>Bacteria</taxon>
        <taxon>Bacillati</taxon>
        <taxon>Actinomycetota</taxon>
        <taxon>Actinomycetes</taxon>
        <taxon>Micromonosporales</taxon>
        <taxon>Micromonosporaceae</taxon>
        <taxon>Paractinoplanes</taxon>
    </lineage>
</organism>
<dbReference type="Proteomes" id="UP000598174">
    <property type="component" value="Unassembled WGS sequence"/>
</dbReference>
<gene>
    <name evidence="2" type="ORF">Afe05nite_05320</name>
</gene>
<evidence type="ECO:0000313" key="2">
    <source>
        <dbReference type="EMBL" id="GIE08692.1"/>
    </source>
</evidence>
<dbReference type="InterPro" id="IPR038721">
    <property type="entry name" value="IS701-like_DDE_dom"/>
</dbReference>
<dbReference type="Pfam" id="PF13546">
    <property type="entry name" value="DDE_5"/>
    <property type="match status" value="1"/>
</dbReference>
<name>A0A919IVQ1_9ACTN</name>
<keyword evidence="3" id="KW-1185">Reference proteome</keyword>
<protein>
    <recommendedName>
        <fullName evidence="1">Transposase IS701-like DDE domain-containing protein</fullName>
    </recommendedName>
</protein>
<sequence>MCAAMMLCTEVPVRALVDLTLVAEHWRGHGAIYDGLNQGQIDVEQLRIVLAGLVWPRADNGR</sequence>
<dbReference type="AlphaFoldDB" id="A0A919IVQ1"/>
<evidence type="ECO:0000259" key="1">
    <source>
        <dbReference type="Pfam" id="PF13546"/>
    </source>
</evidence>
<reference evidence="2" key="1">
    <citation type="submission" date="2021-01" db="EMBL/GenBank/DDBJ databases">
        <title>Whole genome shotgun sequence of Actinoplanes ferrugineus NBRC 15555.</title>
        <authorList>
            <person name="Komaki H."/>
            <person name="Tamura T."/>
        </authorList>
    </citation>
    <scope>NUCLEOTIDE SEQUENCE</scope>
    <source>
        <strain evidence="2">NBRC 15555</strain>
    </source>
</reference>